<dbReference type="InterPro" id="IPR035986">
    <property type="entry name" value="PKD_dom_sf"/>
</dbReference>
<gene>
    <name evidence="2" type="ORF">IT775_17755</name>
</gene>
<organism evidence="2 3">
    <name type="scientific">Thalassovita aquimarina</name>
    <dbReference type="NCBI Taxonomy" id="2785917"/>
    <lineage>
        <taxon>Bacteria</taxon>
        <taxon>Pseudomonadati</taxon>
        <taxon>Pseudomonadota</taxon>
        <taxon>Alphaproteobacteria</taxon>
        <taxon>Rhodobacterales</taxon>
        <taxon>Roseobacteraceae</taxon>
        <taxon>Thalassovita</taxon>
    </lineage>
</organism>
<feature type="domain" description="PKD" evidence="1">
    <location>
        <begin position="303"/>
        <end position="340"/>
    </location>
</feature>
<dbReference type="Proteomes" id="UP001195941">
    <property type="component" value="Unassembled WGS sequence"/>
</dbReference>
<evidence type="ECO:0000313" key="3">
    <source>
        <dbReference type="Proteomes" id="UP001195941"/>
    </source>
</evidence>
<evidence type="ECO:0000313" key="2">
    <source>
        <dbReference type="EMBL" id="MBR9652967.1"/>
    </source>
</evidence>
<dbReference type="Pfam" id="PF19078">
    <property type="entry name" value="Big_12"/>
    <property type="match status" value="5"/>
</dbReference>
<dbReference type="InterPro" id="IPR000601">
    <property type="entry name" value="PKD_dom"/>
</dbReference>
<dbReference type="Pfam" id="PF22352">
    <property type="entry name" value="K319L-like_PKD"/>
    <property type="match status" value="1"/>
</dbReference>
<protein>
    <submittedName>
        <fullName evidence="2">PKD domain-containing protein</fullName>
    </submittedName>
</protein>
<name>A0ABS5HVH1_9RHOB</name>
<dbReference type="CDD" id="cd00146">
    <property type="entry name" value="PKD"/>
    <property type="match status" value="1"/>
</dbReference>
<dbReference type="SUPFAM" id="SSF49299">
    <property type="entry name" value="PKD domain"/>
    <property type="match status" value="1"/>
</dbReference>
<dbReference type="PROSITE" id="PS50093">
    <property type="entry name" value="PKD"/>
    <property type="match status" value="1"/>
</dbReference>
<comment type="caution">
    <text evidence="2">The sequence shown here is derived from an EMBL/GenBank/DDBJ whole genome shotgun (WGS) entry which is preliminary data.</text>
</comment>
<dbReference type="InterPro" id="IPR013783">
    <property type="entry name" value="Ig-like_fold"/>
</dbReference>
<dbReference type="InterPro" id="IPR022409">
    <property type="entry name" value="PKD/Chitinase_dom"/>
</dbReference>
<proteinExistence type="predicted"/>
<sequence length="1332" mass="134399">MTEMAWIAATAGQVFGKLTGGIMKAVVAGPGLVAAAFCSMAQPARALDTVNGGNLVKFQFGGCLVDTRADHLGAYLKIHSASHGTVAPEASIYNMTVGAPLSFAVPVTASCLESACGLQDVTGLTQNGADHPHVSMDDYLGFAFNAIAPGVGRQQYEVALSGVTGTQLVNSATMIDPAPTVTLSGLDSTFTGRQSLTATFSEPVTGFSPSDIQVTNGTAYGAAASGSSYVFTLEPAGPGAVLVSVPAGAATDSGGLGNAASNTLSGTAAGASSVSADFHASPQAGFAVPHSVFFLNQSYATPSGAETMMTWRWDFGDGNTSTAQNPIHTYTSFGTYTATLETCVYATCDTQSTTIEVVNVPATMTPALSGFSGNVTGPQTVTVAFNAGVDAADPLQLSDFSTDNLTLSNLPAGTPSPAYDQAQTYTLTATPNGDGAVSLSLPAGVVANYRGIANGLSNTLAGTVDTAPPVITLVDPGPRTSPVTSFQPEFSFSADAQPNPGSVVTISGAQQYGPVQVVMPANTITLEAVPRRDGPVAVIFPAGFLRDGAGNVSAETRITLGNADVDEPQPVISGVPLYVAGDFDASVDFSKPVEGFTAADIQVTGGTVSSLSGSGSSYIATITPDGSRNITIDIPAEAAEHVALAGVPGVFSAAAASVRTFYNTAPVADAGPDQAVRSGTVVALDGSASADPDGDPIAFYWTAPSGITLGDPTVAQPSFTAPVLAPGDPDQTLTFSLAVTDGFQSSQDRVKVRVMADVALTLSGLPATITGPTTITADFSEDVTGFGAADISLRNLALSNFTALSASRYSFDVTPLARGPVEILVSAGAAQDADNNASLASNVLTATGFTNGAPVAYAGADRAVRSGARVQLDASGSSDPDGDTLTYAWSAPGGVTLDDPALFAPSFTAPDLAPGDPDRPLTFSLIVDDGTSTGRDEVQITVMAVIAASLAGLSGTVSGPHAVTATFSAPITGFDEGDLELTNLSLSGFTRIDGQTYSFTVAPLARGEVRIELPAGAAEDSRGNATAAAVLSATGFTNAAPVADAGPDQVTGGGVEITLDGSGSSDPDGDALSYTWVAPAGITLDDPTSAQPSFAAPALAPGDPDRVLDLTLTVSDGTESRADTVTVTLRAAVSVTLSGLPDSFTGPGRHTADILFSRAVTGFDAADLVVRGGEVQSLTGSGAAYRASIRASGKGDLTVSIQAGVVRDGDGIANAASNRLTAVNRIVEHTSELIAGFMQSRANNLIGNQPELSRFMLGGGGGHQLNAAVSRGSMNMDMALTPTGGALATLRGAFSEEDGRDTGYALASFGRHIAVRPNLLAGHAAVRLCQSR</sequence>
<dbReference type="Gene3D" id="2.60.40.10">
    <property type="entry name" value="Immunoglobulins"/>
    <property type="match status" value="4"/>
</dbReference>
<dbReference type="InterPro" id="IPR044048">
    <property type="entry name" value="Big_12"/>
</dbReference>
<keyword evidence="3" id="KW-1185">Reference proteome</keyword>
<reference evidence="2 3" key="1">
    <citation type="journal article" date="2021" name="Arch. Microbiol.">
        <title>Thalassobius aquimarinus sp. nov., isolated from the Sea of Japan seashore.</title>
        <authorList>
            <person name="Kurilenko V.V."/>
            <person name="Romanenko L.A."/>
            <person name="Chernysheva N.Y."/>
            <person name="Velansky P.V."/>
            <person name="Tekutyeva L.A."/>
            <person name="Isaeva M.P."/>
            <person name="Mikhailov V.V."/>
        </authorList>
    </citation>
    <scope>NUCLEOTIDE SEQUENCE [LARGE SCALE GENOMIC DNA]</scope>
    <source>
        <strain evidence="2 3">KMM 8518</strain>
    </source>
</reference>
<accession>A0ABS5HVH1</accession>
<dbReference type="PANTHER" id="PTHR34677">
    <property type="match status" value="1"/>
</dbReference>
<evidence type="ECO:0000259" key="1">
    <source>
        <dbReference type="PROSITE" id="PS50093"/>
    </source>
</evidence>
<dbReference type="Pfam" id="PF18911">
    <property type="entry name" value="PKD_4"/>
    <property type="match status" value="3"/>
</dbReference>
<dbReference type="PANTHER" id="PTHR34677:SF3">
    <property type="entry name" value="BACTERIAL IG-LIKE DOMAIN-CONTAINING PROTEIN"/>
    <property type="match status" value="1"/>
</dbReference>
<dbReference type="EMBL" id="JADMKU010000021">
    <property type="protein sequence ID" value="MBR9652967.1"/>
    <property type="molecule type" value="Genomic_DNA"/>
</dbReference>
<dbReference type="SMART" id="SM00089">
    <property type="entry name" value="PKD"/>
    <property type="match status" value="4"/>
</dbReference>